<dbReference type="AlphaFoldDB" id="A0AAN9V3S5"/>
<dbReference type="PANTHER" id="PTHR10416">
    <property type="entry name" value="DNA POLYMERASE DELTA SUBUNIT 2"/>
    <property type="match status" value="1"/>
</dbReference>
<evidence type="ECO:0000256" key="1">
    <source>
        <dbReference type="ARBA" id="ARBA00004123"/>
    </source>
</evidence>
<protein>
    <recommendedName>
        <fullName evidence="3">DNA polymerase delta subunit 2</fullName>
    </recommendedName>
</protein>
<dbReference type="Pfam" id="PF18018">
    <property type="entry name" value="DNA_pol_D_N"/>
    <property type="match status" value="1"/>
</dbReference>
<keyword evidence="5" id="KW-0539">Nucleus</keyword>
<dbReference type="GO" id="GO:1902969">
    <property type="term" value="P:mitotic DNA replication"/>
    <property type="evidence" value="ECO:0007669"/>
    <property type="project" value="UniProtKB-ARBA"/>
</dbReference>
<evidence type="ECO:0000259" key="6">
    <source>
        <dbReference type="Pfam" id="PF04042"/>
    </source>
</evidence>
<organism evidence="8 9">
    <name type="scientific">Gryllus longicercus</name>
    <dbReference type="NCBI Taxonomy" id="2509291"/>
    <lineage>
        <taxon>Eukaryota</taxon>
        <taxon>Metazoa</taxon>
        <taxon>Ecdysozoa</taxon>
        <taxon>Arthropoda</taxon>
        <taxon>Hexapoda</taxon>
        <taxon>Insecta</taxon>
        <taxon>Pterygota</taxon>
        <taxon>Neoptera</taxon>
        <taxon>Polyneoptera</taxon>
        <taxon>Orthoptera</taxon>
        <taxon>Ensifera</taxon>
        <taxon>Gryllidea</taxon>
        <taxon>Grylloidea</taxon>
        <taxon>Gryllidae</taxon>
        <taxon>Gryllinae</taxon>
        <taxon>Gryllus</taxon>
    </lineage>
</organism>
<keyword evidence="9" id="KW-1185">Reference proteome</keyword>
<evidence type="ECO:0000313" key="8">
    <source>
        <dbReference type="EMBL" id="KAK7788759.1"/>
    </source>
</evidence>
<dbReference type="FunFam" id="2.40.50.430:FF:000001">
    <property type="entry name" value="DNA polymerase delta subunit 2"/>
    <property type="match status" value="1"/>
</dbReference>
<dbReference type="InterPro" id="IPR024826">
    <property type="entry name" value="DNA_pol_delta/II_ssu"/>
</dbReference>
<dbReference type="CDD" id="cd07387">
    <property type="entry name" value="MPP_PolD2_C"/>
    <property type="match status" value="1"/>
</dbReference>
<evidence type="ECO:0000259" key="7">
    <source>
        <dbReference type="Pfam" id="PF18018"/>
    </source>
</evidence>
<sequence>MVVPEMNSASKGFLLTSGGGLEVDKVHVRADGSYTDKSQKFIQQAKDFTKQYAHIYAIRLVKTRDALTKRIHEKWGVDIPVKKLIDLNEEDNEQCVIIGTLFKHQELKPSILKEISEEHQLAPQPPRKNFVDEEDQLILEDEQERIRLIGKLNVHSVVTGVVCAVLGKDTGDGKFEVVDYCWPNVLPRVREPLSSEDKRFIVLVSGLGLANNADALLPLQLLTDWISGLLGDPEEQRNQAQAVRLIIAGNSVRDCAPHKVSAITNAFKIDVEDTLNATRHLDDFLHQLVSFIDVDVMPGEHDPANHMLPQQPLHFCMFPKANTFETLHCKTNPYECEVANCRVLGTSGQPVNDVAAYSKVEDPLTILQQTLEWGHIAPTCPDTLSGFPYYDEDPFIITECPDVYFAGNQTAFQTKLYEGPEGQRTRLVCIPSFAKTHSCVVVELNSLDCYPVSFGAGDFSDSEM</sequence>
<dbReference type="Gene3D" id="2.40.50.430">
    <property type="match status" value="1"/>
</dbReference>
<accession>A0AAN9V3S5</accession>
<dbReference type="FunFam" id="3.60.21.50:FF:000002">
    <property type="entry name" value="DNA polymerase delta small subunit"/>
    <property type="match status" value="1"/>
</dbReference>
<comment type="caution">
    <text evidence="8">The sequence shown here is derived from an EMBL/GenBank/DDBJ whole genome shotgun (WGS) entry which is preliminary data.</text>
</comment>
<feature type="domain" description="DNA polymerase alpha/delta/epsilon subunit B" evidence="6">
    <location>
        <begin position="201"/>
        <end position="413"/>
    </location>
</feature>
<evidence type="ECO:0000256" key="2">
    <source>
        <dbReference type="ARBA" id="ARBA00006035"/>
    </source>
</evidence>
<feature type="domain" description="DNA polymerase delta subunit OB-fold" evidence="7">
    <location>
        <begin position="51"/>
        <end position="180"/>
    </location>
</feature>
<dbReference type="InterPro" id="IPR041863">
    <property type="entry name" value="PolD2_C"/>
</dbReference>
<gene>
    <name evidence="8" type="ORF">R5R35_013291</name>
</gene>
<dbReference type="GO" id="GO:0003677">
    <property type="term" value="F:DNA binding"/>
    <property type="evidence" value="ECO:0007669"/>
    <property type="project" value="InterPro"/>
</dbReference>
<proteinExistence type="inferred from homology"/>
<evidence type="ECO:0000313" key="9">
    <source>
        <dbReference type="Proteomes" id="UP001378592"/>
    </source>
</evidence>
<dbReference type="InterPro" id="IPR040663">
    <property type="entry name" value="DNA_pol_D_N"/>
</dbReference>
<dbReference type="GO" id="GO:0043625">
    <property type="term" value="C:delta DNA polymerase complex"/>
    <property type="evidence" value="ECO:0007669"/>
    <property type="project" value="TreeGrafter"/>
</dbReference>
<dbReference type="Proteomes" id="UP001378592">
    <property type="component" value="Unassembled WGS sequence"/>
</dbReference>
<dbReference type="EMBL" id="JAZDUA010000934">
    <property type="protein sequence ID" value="KAK7788759.1"/>
    <property type="molecule type" value="Genomic_DNA"/>
</dbReference>
<dbReference type="PANTHER" id="PTHR10416:SF0">
    <property type="entry name" value="DNA POLYMERASE DELTA SUBUNIT 2"/>
    <property type="match status" value="1"/>
</dbReference>
<comment type="similarity">
    <text evidence="2">Belongs to the DNA polymerase delta/II small subunit family.</text>
</comment>
<evidence type="ECO:0000256" key="3">
    <source>
        <dbReference type="ARBA" id="ARBA00017588"/>
    </source>
</evidence>
<comment type="subcellular location">
    <subcellularLocation>
        <location evidence="1">Nucleus</location>
    </subcellularLocation>
</comment>
<dbReference type="Pfam" id="PF04042">
    <property type="entry name" value="DNA_pol_E_B"/>
    <property type="match status" value="1"/>
</dbReference>
<name>A0AAN9V3S5_9ORTH</name>
<dbReference type="GO" id="GO:0006271">
    <property type="term" value="P:DNA strand elongation involved in DNA replication"/>
    <property type="evidence" value="ECO:0007669"/>
    <property type="project" value="TreeGrafter"/>
</dbReference>
<evidence type="ECO:0000256" key="5">
    <source>
        <dbReference type="ARBA" id="ARBA00023242"/>
    </source>
</evidence>
<keyword evidence="4" id="KW-0235">DNA replication</keyword>
<evidence type="ECO:0000256" key="4">
    <source>
        <dbReference type="ARBA" id="ARBA00022705"/>
    </source>
</evidence>
<dbReference type="InterPro" id="IPR007185">
    <property type="entry name" value="DNA_pol_a/d/e_bsu"/>
</dbReference>
<dbReference type="Gene3D" id="3.60.21.50">
    <property type="match status" value="1"/>
</dbReference>
<reference evidence="8 9" key="1">
    <citation type="submission" date="2024-03" db="EMBL/GenBank/DDBJ databases">
        <title>The genome assembly and annotation of the cricket Gryllus longicercus Weissman &amp; Gray.</title>
        <authorList>
            <person name="Szrajer S."/>
            <person name="Gray D."/>
            <person name="Ylla G."/>
        </authorList>
    </citation>
    <scope>NUCLEOTIDE SEQUENCE [LARGE SCALE GENOMIC DNA]</scope>
    <source>
        <strain evidence="8">DAG 2021-001</strain>
        <tissue evidence="8">Whole body minus gut</tissue>
    </source>
</reference>